<evidence type="ECO:0000256" key="1">
    <source>
        <dbReference type="ARBA" id="ARBA00004123"/>
    </source>
</evidence>
<dbReference type="SUPFAM" id="SSF101936">
    <property type="entry name" value="DNA-binding pseudobarrel domain"/>
    <property type="match status" value="1"/>
</dbReference>
<keyword evidence="2" id="KW-0805">Transcription regulation</keyword>
<keyword evidence="4" id="KW-0804">Transcription</keyword>
<dbReference type="Proteomes" id="UP001314170">
    <property type="component" value="Unassembled WGS sequence"/>
</dbReference>
<dbReference type="AlphaFoldDB" id="A0AAV1SKY9"/>
<keyword evidence="3" id="KW-0238">DNA-binding</keyword>
<dbReference type="InterPro" id="IPR003340">
    <property type="entry name" value="B3_DNA-bd"/>
</dbReference>
<comment type="caution">
    <text evidence="6">The sequence shown here is derived from an EMBL/GenBank/DDBJ whole genome shotgun (WGS) entry which is preliminary data.</text>
</comment>
<accession>A0AAV1SKY9</accession>
<evidence type="ECO:0000256" key="3">
    <source>
        <dbReference type="ARBA" id="ARBA00023125"/>
    </source>
</evidence>
<evidence type="ECO:0000256" key="4">
    <source>
        <dbReference type="ARBA" id="ARBA00023163"/>
    </source>
</evidence>
<dbReference type="CDD" id="cd10017">
    <property type="entry name" value="B3_DNA"/>
    <property type="match status" value="1"/>
</dbReference>
<keyword evidence="5" id="KW-0539">Nucleus</keyword>
<name>A0AAV1SKY9_9ROSI</name>
<dbReference type="InterPro" id="IPR015300">
    <property type="entry name" value="DNA-bd_pseudobarrel_sf"/>
</dbReference>
<keyword evidence="7" id="KW-1185">Reference proteome</keyword>
<reference evidence="6 7" key="1">
    <citation type="submission" date="2024-01" db="EMBL/GenBank/DDBJ databases">
        <authorList>
            <person name="Waweru B."/>
        </authorList>
    </citation>
    <scope>NUCLEOTIDE SEQUENCE [LARGE SCALE GENOMIC DNA]</scope>
</reference>
<evidence type="ECO:0000256" key="5">
    <source>
        <dbReference type="ARBA" id="ARBA00023242"/>
    </source>
</evidence>
<dbReference type="GO" id="GO:0003677">
    <property type="term" value="F:DNA binding"/>
    <property type="evidence" value="ECO:0007669"/>
    <property type="project" value="UniProtKB-KW"/>
</dbReference>
<dbReference type="Gene3D" id="2.40.330.10">
    <property type="entry name" value="DNA-binding pseudobarrel domain"/>
    <property type="match status" value="1"/>
</dbReference>
<comment type="subcellular location">
    <subcellularLocation>
        <location evidence="1">Nucleus</location>
    </subcellularLocation>
</comment>
<protein>
    <recommendedName>
        <fullName evidence="8">TF-B3 domain-containing protein</fullName>
    </recommendedName>
</protein>
<organism evidence="6 7">
    <name type="scientific">Dovyalis caffra</name>
    <dbReference type="NCBI Taxonomy" id="77055"/>
    <lineage>
        <taxon>Eukaryota</taxon>
        <taxon>Viridiplantae</taxon>
        <taxon>Streptophyta</taxon>
        <taxon>Embryophyta</taxon>
        <taxon>Tracheophyta</taxon>
        <taxon>Spermatophyta</taxon>
        <taxon>Magnoliopsida</taxon>
        <taxon>eudicotyledons</taxon>
        <taxon>Gunneridae</taxon>
        <taxon>Pentapetalae</taxon>
        <taxon>rosids</taxon>
        <taxon>fabids</taxon>
        <taxon>Malpighiales</taxon>
        <taxon>Salicaceae</taxon>
        <taxon>Flacourtieae</taxon>
        <taxon>Dovyalis</taxon>
    </lineage>
</organism>
<evidence type="ECO:0000313" key="7">
    <source>
        <dbReference type="Proteomes" id="UP001314170"/>
    </source>
</evidence>
<gene>
    <name evidence="6" type="ORF">DCAF_LOCUS23802</name>
</gene>
<dbReference type="EMBL" id="CAWUPB010001184">
    <property type="protein sequence ID" value="CAK7351335.1"/>
    <property type="molecule type" value="Genomic_DNA"/>
</dbReference>
<sequence length="155" mass="17415">MAVAALEYDIIESTTTGFAVRDATGRVWNFELSVRARGRHPKPVIIGDWLLFVREKGLVVGDRIFLTKEEDGQNGLVRRQDLFFAADIKRRLAYPTQNLEAIPIPSGQNAVGFAGRDANGNVWNFKLSVRARGRHRKPVIIGDWVLYVRKKGLAV</sequence>
<evidence type="ECO:0000256" key="2">
    <source>
        <dbReference type="ARBA" id="ARBA00023015"/>
    </source>
</evidence>
<dbReference type="GO" id="GO:0005634">
    <property type="term" value="C:nucleus"/>
    <property type="evidence" value="ECO:0007669"/>
    <property type="project" value="UniProtKB-SubCell"/>
</dbReference>
<evidence type="ECO:0000313" key="6">
    <source>
        <dbReference type="EMBL" id="CAK7351335.1"/>
    </source>
</evidence>
<evidence type="ECO:0008006" key="8">
    <source>
        <dbReference type="Google" id="ProtNLM"/>
    </source>
</evidence>
<proteinExistence type="predicted"/>